<accession>A0A1I7TYR0</accession>
<evidence type="ECO:0000313" key="2">
    <source>
        <dbReference type="Proteomes" id="UP000095282"/>
    </source>
</evidence>
<dbReference type="GO" id="GO:0045087">
    <property type="term" value="P:innate immune response"/>
    <property type="evidence" value="ECO:0007669"/>
    <property type="project" value="TreeGrafter"/>
</dbReference>
<dbReference type="Proteomes" id="UP000095282">
    <property type="component" value="Unplaced"/>
</dbReference>
<dbReference type="InterPro" id="IPR056711">
    <property type="entry name" value="DUF7809"/>
</dbReference>
<dbReference type="PANTHER" id="PTHR21447:SF13">
    <property type="entry name" value="RING-TYPE DOMAIN-CONTAINING PROTEIN"/>
    <property type="match status" value="1"/>
</dbReference>
<protein>
    <submittedName>
        <fullName evidence="3">HD domain-containing protein</fullName>
    </submittedName>
</protein>
<reference evidence="3" key="1">
    <citation type="submission" date="2016-11" db="UniProtKB">
        <authorList>
            <consortium name="WormBaseParasite"/>
        </authorList>
    </citation>
    <scope>IDENTIFICATION</scope>
</reference>
<organism evidence="2 3">
    <name type="scientific">Caenorhabditis tropicalis</name>
    <dbReference type="NCBI Taxonomy" id="1561998"/>
    <lineage>
        <taxon>Eukaryota</taxon>
        <taxon>Metazoa</taxon>
        <taxon>Ecdysozoa</taxon>
        <taxon>Nematoda</taxon>
        <taxon>Chromadorea</taxon>
        <taxon>Rhabditida</taxon>
        <taxon>Rhabditina</taxon>
        <taxon>Rhabditomorpha</taxon>
        <taxon>Rhabditoidea</taxon>
        <taxon>Rhabditidae</taxon>
        <taxon>Peloderinae</taxon>
        <taxon>Caenorhabditis</taxon>
    </lineage>
</organism>
<proteinExistence type="predicted"/>
<dbReference type="PANTHER" id="PTHR21447">
    <property type="entry name" value="RING-TYPE DOMAIN-CONTAINING PROTEIN-RELATED"/>
    <property type="match status" value="1"/>
</dbReference>
<dbReference type="eggNOG" id="ENOG502RVEB">
    <property type="taxonomic scope" value="Eukaryota"/>
</dbReference>
<evidence type="ECO:0000259" key="1">
    <source>
        <dbReference type="Pfam" id="PF25100"/>
    </source>
</evidence>
<dbReference type="WBParaSite" id="Csp11.Scaffold629.g13132.t1">
    <property type="protein sequence ID" value="Csp11.Scaffold629.g13132.t1"/>
    <property type="gene ID" value="Csp11.Scaffold629.g13132"/>
</dbReference>
<name>A0A1I7TYR0_9PELO</name>
<keyword evidence="2" id="KW-1185">Reference proteome</keyword>
<dbReference type="GO" id="GO:0045121">
    <property type="term" value="C:membrane raft"/>
    <property type="evidence" value="ECO:0007669"/>
    <property type="project" value="TreeGrafter"/>
</dbReference>
<feature type="domain" description="DUF7809" evidence="1">
    <location>
        <begin position="99"/>
        <end position="249"/>
    </location>
</feature>
<evidence type="ECO:0000313" key="3">
    <source>
        <dbReference type="WBParaSite" id="Csp11.Scaffold629.g13132.t1"/>
    </source>
</evidence>
<dbReference type="Pfam" id="PF25100">
    <property type="entry name" value="DUF7809"/>
    <property type="match status" value="1"/>
</dbReference>
<sequence>MSIRPVKDVPSEVLSETARIYLRMDFLDRFVSGENVKEFFEILHTNSSELKIFGYPDDFIAELISFRDFPSNYLIFSSAITEPCYSSPRLYRSIKNKEFIIKSDILVDLENRLFEWNKSEINLRFVSQIAIMALRKFEKELDKNLEFVNCSLDDLNQFTSLDDLSETYKNIQDGKNLRNTQFTKREHEDFLEEMRSYADTEEDRNHLRSLIQIELKASEIEVHKKIAMILGTIRILRNKIFSRPEWFTPDSELEESMRSPAIVRLFEDNNHQFIMIPELISVMKKAGIEIDPLMNGYEGCSDVIPTITFREAFNMIKREDLQKIEFVKTAIRRTKHTAIPIPTHNGSHCVLSVDALFDILYSLIRKQKIFQQSEHIDWPVIENLVNQVTSFFNGDGEDPCITMDDGTQLFSWNVYTPIENGALRYNGKNRKNSKTEKSIGMRNFREPLTYLCYTLEEFNKFTISFEKEFGEEASDDRVHDYISKQKEKKIFIRVLLFTLMDPIKNRRVLMEEVIYSLPCILKQQSIYTKENIEKLESLKEKYIKNRSDHLFVTIDLEELRMVLDNFNIDKKEITLVPDFMSFRFVHEPMFWKLYQNRVYINSSFGQLVSSNDICFFLFEKFVCSYDWSPIFHCGHETPFKSCLCGLRDKLIQTFLELMETENFYRPFSHYEIYSKQITQCIDHNSIKLSCSPFYDLIGYEYNDMMSMQILLEDEYLGAKSDRFHSDKQREEARKLQIQLWQMKTVLMISAGTVFFKREYPNIYDTILKGIAFKIPFMYFYTQEEMELSYRLCSYYNLY</sequence>
<dbReference type="AlphaFoldDB" id="A0A1I7TYR0"/>